<evidence type="ECO:0000259" key="8">
    <source>
        <dbReference type="Pfam" id="PF01494"/>
    </source>
</evidence>
<dbReference type="Gene3D" id="3.50.50.60">
    <property type="entry name" value="FAD/NAD(P)-binding domain"/>
    <property type="match status" value="1"/>
</dbReference>
<dbReference type="PRINTS" id="PR00420">
    <property type="entry name" value="RNGMNOXGNASE"/>
</dbReference>
<proteinExistence type="inferred from homology"/>
<feature type="domain" description="FAD dependent oxidoreductase" evidence="7">
    <location>
        <begin position="51"/>
        <end position="84"/>
    </location>
</feature>
<keyword evidence="2" id="KW-0285">Flavoprotein</keyword>
<dbReference type="Pfam" id="PF01494">
    <property type="entry name" value="FAD_binding_3"/>
    <property type="match status" value="1"/>
</dbReference>
<dbReference type="GO" id="GO:0071949">
    <property type="term" value="F:FAD binding"/>
    <property type="evidence" value="ECO:0007669"/>
    <property type="project" value="InterPro"/>
</dbReference>
<dbReference type="InterPro" id="IPR050493">
    <property type="entry name" value="FAD-dep_Monooxygenase_BioMet"/>
</dbReference>
<sequence>MADTAVSTNGVSPSQDTTIPRTLPNGRSREQYYKPFPPNHFAPKPGDQKLDIAIIGAGIAGLLTAVALVQSGHNVEVYERSKFANEIGAAINMCPNAARILSYYEFNFDRAMPTTVEELNLADGHTFEILHRADTPDMAARFGAPWLLFHRVDLHNELKRLATEPRPSTAAVARIHLLAEVVDINLDGTLTLADGKKLTKDLIVVADGVKTRFATKVVGKDVSTRAIPTGTAVYRFLIPTEKLLKDEQTRYIYERGKSSMYIARHKDTRLVWYPCRGNLLQNYGFFHPDRIEGYDDEVWNIPASQEALMKSCSELHPDLLAICSKAEDLKLWRLCQREKPINKLTKGKVVLIGDAAHPMLPHQGQGGGMAIEDGAALGVLLSHLHSKNEILQRLALFERLRLDRVSAMQIFSSVGQDESAKIADLARPYVKGPLPTNADQYHDYNFTPNIIRDAEELLAQWRSTQASEKRDI</sequence>
<keyword evidence="3" id="KW-0274">FAD</keyword>
<evidence type="ECO:0000313" key="9">
    <source>
        <dbReference type="EMBL" id="RVX74932.1"/>
    </source>
</evidence>
<dbReference type="VEuPathDB" id="FungiDB:PV10_01107"/>
<organism evidence="9 10">
    <name type="scientific">Exophiala mesophila</name>
    <name type="common">Black yeast-like fungus</name>
    <dbReference type="NCBI Taxonomy" id="212818"/>
    <lineage>
        <taxon>Eukaryota</taxon>
        <taxon>Fungi</taxon>
        <taxon>Dikarya</taxon>
        <taxon>Ascomycota</taxon>
        <taxon>Pezizomycotina</taxon>
        <taxon>Eurotiomycetes</taxon>
        <taxon>Chaetothyriomycetidae</taxon>
        <taxon>Chaetothyriales</taxon>
        <taxon>Herpotrichiellaceae</taxon>
        <taxon>Exophiala</taxon>
    </lineage>
</organism>
<dbReference type="InterPro" id="IPR036188">
    <property type="entry name" value="FAD/NAD-bd_sf"/>
</dbReference>
<feature type="compositionally biased region" description="Polar residues" evidence="6">
    <location>
        <begin position="1"/>
        <end position="20"/>
    </location>
</feature>
<comment type="similarity">
    <text evidence="1">Belongs to the paxM FAD-dependent monooxygenase family.</text>
</comment>
<dbReference type="Proteomes" id="UP000288859">
    <property type="component" value="Unassembled WGS sequence"/>
</dbReference>
<dbReference type="EMBL" id="NAJM01000003">
    <property type="protein sequence ID" value="RVX74932.1"/>
    <property type="molecule type" value="Genomic_DNA"/>
</dbReference>
<feature type="region of interest" description="Disordered" evidence="6">
    <location>
        <begin position="1"/>
        <end position="31"/>
    </location>
</feature>
<dbReference type="Pfam" id="PF01266">
    <property type="entry name" value="DAO"/>
    <property type="match status" value="1"/>
</dbReference>
<evidence type="ECO:0008006" key="11">
    <source>
        <dbReference type="Google" id="ProtNLM"/>
    </source>
</evidence>
<evidence type="ECO:0000313" key="10">
    <source>
        <dbReference type="Proteomes" id="UP000288859"/>
    </source>
</evidence>
<gene>
    <name evidence="9" type="ORF">B0A52_01209</name>
</gene>
<dbReference type="GO" id="GO:0004497">
    <property type="term" value="F:monooxygenase activity"/>
    <property type="evidence" value="ECO:0007669"/>
    <property type="project" value="UniProtKB-KW"/>
</dbReference>
<evidence type="ECO:0000256" key="1">
    <source>
        <dbReference type="ARBA" id="ARBA00007992"/>
    </source>
</evidence>
<dbReference type="InterPro" id="IPR002938">
    <property type="entry name" value="FAD-bd"/>
</dbReference>
<accession>A0A438NGS6</accession>
<dbReference type="AlphaFoldDB" id="A0A438NGS6"/>
<dbReference type="SUPFAM" id="SSF54373">
    <property type="entry name" value="FAD-linked reductases, C-terminal domain"/>
    <property type="match status" value="1"/>
</dbReference>
<reference evidence="9 10" key="1">
    <citation type="submission" date="2017-03" db="EMBL/GenBank/DDBJ databases">
        <title>Genomes of endolithic fungi from Antarctica.</title>
        <authorList>
            <person name="Coleine C."/>
            <person name="Masonjones S."/>
            <person name="Stajich J.E."/>
        </authorList>
    </citation>
    <scope>NUCLEOTIDE SEQUENCE [LARGE SCALE GENOMIC DNA]</scope>
    <source>
        <strain evidence="9 10">CCFEE 6314</strain>
    </source>
</reference>
<keyword evidence="5" id="KW-0503">Monooxygenase</keyword>
<dbReference type="InterPro" id="IPR006076">
    <property type="entry name" value="FAD-dep_OxRdtase"/>
</dbReference>
<dbReference type="SUPFAM" id="SSF51905">
    <property type="entry name" value="FAD/NAD(P)-binding domain"/>
    <property type="match status" value="1"/>
</dbReference>
<evidence type="ECO:0000256" key="3">
    <source>
        <dbReference type="ARBA" id="ARBA00022827"/>
    </source>
</evidence>
<dbReference type="OrthoDB" id="9993796at2759"/>
<feature type="domain" description="FAD-binding" evidence="8">
    <location>
        <begin position="197"/>
        <end position="404"/>
    </location>
</feature>
<evidence type="ECO:0000256" key="5">
    <source>
        <dbReference type="ARBA" id="ARBA00023033"/>
    </source>
</evidence>
<protein>
    <recommendedName>
        <fullName evidence="11">FAD-binding domain-containing protein</fullName>
    </recommendedName>
</protein>
<evidence type="ECO:0000256" key="4">
    <source>
        <dbReference type="ARBA" id="ARBA00023002"/>
    </source>
</evidence>
<dbReference type="PANTHER" id="PTHR13789">
    <property type="entry name" value="MONOOXYGENASE"/>
    <property type="match status" value="1"/>
</dbReference>
<name>A0A438NGS6_EXOME</name>
<evidence type="ECO:0000256" key="2">
    <source>
        <dbReference type="ARBA" id="ARBA00022630"/>
    </source>
</evidence>
<evidence type="ECO:0000259" key="7">
    <source>
        <dbReference type="Pfam" id="PF01266"/>
    </source>
</evidence>
<keyword evidence="4" id="KW-0560">Oxidoreductase</keyword>
<dbReference type="PANTHER" id="PTHR13789:SF215">
    <property type="entry name" value="FAD-BINDING DOMAIN-CONTAINING PROTEIN-RELATED"/>
    <property type="match status" value="1"/>
</dbReference>
<evidence type="ECO:0000256" key="6">
    <source>
        <dbReference type="SAM" id="MobiDB-lite"/>
    </source>
</evidence>
<comment type="caution">
    <text evidence="9">The sequence shown here is derived from an EMBL/GenBank/DDBJ whole genome shotgun (WGS) entry which is preliminary data.</text>
</comment>